<evidence type="ECO:0000313" key="1">
    <source>
        <dbReference type="EMBL" id="QEG18819.1"/>
    </source>
</evidence>
<gene>
    <name evidence="1" type="ORF">GmarT_47120</name>
</gene>
<name>A0ABX5YSR5_9PLAN</name>
<dbReference type="Proteomes" id="UP000322887">
    <property type="component" value="Chromosome"/>
</dbReference>
<protein>
    <submittedName>
        <fullName evidence="1">Uncharacterized protein</fullName>
    </submittedName>
</protein>
<proteinExistence type="predicted"/>
<dbReference type="EMBL" id="CP042910">
    <property type="protein sequence ID" value="QEG18819.1"/>
    <property type="molecule type" value="Genomic_DNA"/>
</dbReference>
<evidence type="ECO:0000313" key="2">
    <source>
        <dbReference type="Proteomes" id="UP000322887"/>
    </source>
</evidence>
<organism evidence="1 2">
    <name type="scientific">Gimesia maris</name>
    <dbReference type="NCBI Taxonomy" id="122"/>
    <lineage>
        <taxon>Bacteria</taxon>
        <taxon>Pseudomonadati</taxon>
        <taxon>Planctomycetota</taxon>
        <taxon>Planctomycetia</taxon>
        <taxon>Planctomycetales</taxon>
        <taxon>Planctomycetaceae</taxon>
        <taxon>Gimesia</taxon>
    </lineage>
</organism>
<reference evidence="1 2" key="1">
    <citation type="submission" date="2019-08" db="EMBL/GenBank/DDBJ databases">
        <title>Deep-cultivation of Planctomycetes and their phenomic and genomic characterization uncovers novel biology.</title>
        <authorList>
            <person name="Wiegand S."/>
            <person name="Jogler M."/>
            <person name="Boedeker C."/>
            <person name="Pinto D."/>
            <person name="Vollmers J."/>
            <person name="Rivas-Marin E."/>
            <person name="Kohn T."/>
            <person name="Peeters S.H."/>
            <person name="Heuer A."/>
            <person name="Rast P."/>
            <person name="Oberbeckmann S."/>
            <person name="Bunk B."/>
            <person name="Jeske O."/>
            <person name="Meyerdierks A."/>
            <person name="Storesund J.E."/>
            <person name="Kallscheuer N."/>
            <person name="Luecker S."/>
            <person name="Lage O.M."/>
            <person name="Pohl T."/>
            <person name="Merkel B.J."/>
            <person name="Hornburger P."/>
            <person name="Mueller R.-W."/>
            <person name="Bruemmer F."/>
            <person name="Labrenz M."/>
            <person name="Spormann A.M."/>
            <person name="Op den Camp H."/>
            <person name="Overmann J."/>
            <person name="Amann R."/>
            <person name="Jetten M.S.M."/>
            <person name="Mascher T."/>
            <person name="Medema M.H."/>
            <person name="Devos D.P."/>
            <person name="Kaster A.-K."/>
            <person name="Ovreas L."/>
            <person name="Rohde M."/>
            <person name="Galperin M.Y."/>
            <person name="Jogler C."/>
        </authorList>
    </citation>
    <scope>NUCLEOTIDE SEQUENCE [LARGE SCALE GENOMIC DNA]</scope>
    <source>
        <strain evidence="1 2">DSM 8797</strain>
    </source>
</reference>
<keyword evidence="2" id="KW-1185">Reference proteome</keyword>
<sequence>MNARQLSETRSIQRRAGRYYSHTSWSCFSGGSQGSVRKSLFLQGKVEASAYDRDRLGLSLQLVDIACVKTMPTAVQCRVCGVSGRKLFDPDIHSEILLASRE</sequence>
<accession>A0ABX5YSR5</accession>